<comment type="caution">
    <text evidence="2">The sequence shown here is derived from an EMBL/GenBank/DDBJ whole genome shotgun (WGS) entry which is preliminary data.</text>
</comment>
<evidence type="ECO:0000256" key="1">
    <source>
        <dbReference type="SAM" id="Phobius"/>
    </source>
</evidence>
<evidence type="ECO:0000313" key="3">
    <source>
        <dbReference type="Proteomes" id="UP000070456"/>
    </source>
</evidence>
<reference evidence="2 3" key="1">
    <citation type="submission" date="2015-12" db="EMBL/GenBank/DDBJ databases">
        <title>Draft genome sequence of the thermoanaerobe Thermotalea metallivorans, an isolate from the runoff channel of the Great Artesian Basin, Australia.</title>
        <authorList>
            <person name="Patel B.K."/>
        </authorList>
    </citation>
    <scope>NUCLEOTIDE SEQUENCE [LARGE SCALE GENOMIC DNA]</scope>
    <source>
        <strain evidence="2 3">B2-1</strain>
    </source>
</reference>
<gene>
    <name evidence="2" type="ORF">AN619_30680</name>
</gene>
<keyword evidence="1" id="KW-0472">Membrane</keyword>
<feature type="transmembrane region" description="Helical" evidence="1">
    <location>
        <begin position="24"/>
        <end position="41"/>
    </location>
</feature>
<keyword evidence="1" id="KW-0812">Transmembrane</keyword>
<dbReference type="AlphaFoldDB" id="A0A140KZ80"/>
<evidence type="ECO:0000313" key="2">
    <source>
        <dbReference type="EMBL" id="KXG73605.1"/>
    </source>
</evidence>
<accession>A0A140KZ80</accession>
<name>A0A140KZ80_9FIRM</name>
<proteinExistence type="predicted"/>
<dbReference type="EMBL" id="LOEE01000104">
    <property type="protein sequence ID" value="KXG73605.1"/>
    <property type="molecule type" value="Genomic_DNA"/>
</dbReference>
<dbReference type="Proteomes" id="UP000070456">
    <property type="component" value="Unassembled WGS sequence"/>
</dbReference>
<sequence length="71" mass="7794">MVRAVLGIVLLITGIMTLLNNDNLIYMIIAVIVNSGVNILFEVKADNKKPFNIILNSAVLIVSILIFIKLV</sequence>
<feature type="transmembrane region" description="Helical" evidence="1">
    <location>
        <begin position="53"/>
        <end position="70"/>
    </location>
</feature>
<organism evidence="2 3">
    <name type="scientific">Thermotalea metallivorans</name>
    <dbReference type="NCBI Taxonomy" id="520762"/>
    <lineage>
        <taxon>Bacteria</taxon>
        <taxon>Bacillati</taxon>
        <taxon>Bacillota</taxon>
        <taxon>Clostridia</taxon>
        <taxon>Peptostreptococcales</taxon>
        <taxon>Thermotaleaceae</taxon>
        <taxon>Thermotalea</taxon>
    </lineage>
</organism>
<keyword evidence="3" id="KW-1185">Reference proteome</keyword>
<protein>
    <submittedName>
        <fullName evidence="2">Uncharacterized protein</fullName>
    </submittedName>
</protein>
<keyword evidence="1" id="KW-1133">Transmembrane helix</keyword>